<dbReference type="InterPro" id="IPR030383">
    <property type="entry name" value="G_VLIG_dom"/>
</dbReference>
<feature type="domain" description="VLIG-type G" evidence="6">
    <location>
        <begin position="215"/>
        <end position="405"/>
    </location>
</feature>
<dbReference type="InterPro" id="IPR030386">
    <property type="entry name" value="G_GB1_RHD3_dom"/>
</dbReference>
<dbReference type="Proteomes" id="UP000626109">
    <property type="component" value="Unassembled WGS sequence"/>
</dbReference>
<evidence type="ECO:0008006" key="9">
    <source>
        <dbReference type="Google" id="ProtNLM"/>
    </source>
</evidence>
<proteinExistence type="inferred from homology"/>
<feature type="non-terminal residue" evidence="7">
    <location>
        <position position="1"/>
    </location>
</feature>
<dbReference type="PANTHER" id="PTHR22796:SF1">
    <property type="entry name" value="VWFA DOMAIN-CONTAINING PROTEIN"/>
    <property type="match status" value="1"/>
</dbReference>
<name>A0A813JVD1_POLGL</name>
<comment type="similarity">
    <text evidence="3">Belongs to the TRAFAC class dynamin-like GTPase superfamily. GB1/RHD3 GTPase family.</text>
</comment>
<evidence type="ECO:0000259" key="6">
    <source>
        <dbReference type="PROSITE" id="PS51717"/>
    </source>
</evidence>
<evidence type="ECO:0000256" key="1">
    <source>
        <dbReference type="ARBA" id="ARBA00022741"/>
    </source>
</evidence>
<accession>A0A813JVD1</accession>
<evidence type="ECO:0000313" key="8">
    <source>
        <dbReference type="Proteomes" id="UP000626109"/>
    </source>
</evidence>
<evidence type="ECO:0000256" key="3">
    <source>
        <dbReference type="PROSITE-ProRule" id="PRU01052"/>
    </source>
</evidence>
<evidence type="ECO:0000259" key="5">
    <source>
        <dbReference type="PROSITE" id="PS51715"/>
    </source>
</evidence>
<dbReference type="EMBL" id="CAJNNW010027134">
    <property type="protein sequence ID" value="CAE8689801.1"/>
    <property type="molecule type" value="Genomic_DNA"/>
</dbReference>
<sequence length="405" mass="45290">LRWERQRAPPHALLKTFAQLVLTGDINLIVEFGACLDDWKQSKRAPLLEAKLRFRKELDKLLEVTPEVPAGNSGGSKPASAAGAPGGDLTGALQRVGELRAELGSLQRRLDEVDVSTDSFWLELMLWHELERIGARRGLREVEERLSFASCKACYLNWVKSGNPIHFLHSAPLQFGAFEPLRWHPQLSGASFFGSDFIGDILRELDRDLGVDVRRRPLLVISVIGVQSSGKSTLMNYLFGCSFATHVGRCTKGLYISLLETQKELIVILDTEGLLSVEARDDVFDKQVALMTMACSDLVIVNNRGELGRHVGDLFQVCLFALYHLKLARISPAIGFVLQCLSMVNQQQQYEWVATVKKSLEESVQELQQKEKPQSFQLGDLVFLDSESIFVMPSAFNDDVQFGLQ</sequence>
<dbReference type="AlphaFoldDB" id="A0A813JVD1"/>
<dbReference type="InterPro" id="IPR027417">
    <property type="entry name" value="P-loop_NTPase"/>
</dbReference>
<evidence type="ECO:0000313" key="7">
    <source>
        <dbReference type="EMBL" id="CAE8689801.1"/>
    </source>
</evidence>
<feature type="domain" description="GB1/RHD3-type G" evidence="5">
    <location>
        <begin position="215"/>
        <end position="243"/>
    </location>
</feature>
<gene>
    <name evidence="7" type="ORF">PGLA2088_LOCUS26631</name>
</gene>
<reference evidence="7" key="1">
    <citation type="submission" date="2021-02" db="EMBL/GenBank/DDBJ databases">
        <authorList>
            <person name="Dougan E. K."/>
            <person name="Rhodes N."/>
            <person name="Thang M."/>
            <person name="Chan C."/>
        </authorList>
    </citation>
    <scope>NUCLEOTIDE SEQUENCE</scope>
</reference>
<dbReference type="Gene3D" id="3.40.50.300">
    <property type="entry name" value="P-loop containing nucleotide triphosphate hydrolases"/>
    <property type="match status" value="1"/>
</dbReference>
<dbReference type="SUPFAM" id="SSF52540">
    <property type="entry name" value="P-loop containing nucleoside triphosphate hydrolases"/>
    <property type="match status" value="1"/>
</dbReference>
<dbReference type="Pfam" id="PF25683">
    <property type="entry name" value="URGCP_GTPase"/>
    <property type="match status" value="1"/>
</dbReference>
<evidence type="ECO:0000256" key="2">
    <source>
        <dbReference type="ARBA" id="ARBA00023134"/>
    </source>
</evidence>
<dbReference type="GO" id="GO:0005525">
    <property type="term" value="F:GTP binding"/>
    <property type="evidence" value="ECO:0007669"/>
    <property type="project" value="UniProtKB-KW"/>
</dbReference>
<feature type="non-terminal residue" evidence="7">
    <location>
        <position position="405"/>
    </location>
</feature>
<protein>
    <recommendedName>
        <fullName evidence="9">VLIG-type G domain-containing protein</fullName>
    </recommendedName>
</protein>
<comment type="caution">
    <text evidence="7">The sequence shown here is derived from an EMBL/GenBank/DDBJ whole genome shotgun (WGS) entry which is preliminary data.</text>
</comment>
<keyword evidence="2" id="KW-0342">GTP-binding</keyword>
<evidence type="ECO:0000256" key="4">
    <source>
        <dbReference type="SAM" id="MobiDB-lite"/>
    </source>
</evidence>
<dbReference type="PANTHER" id="PTHR22796">
    <property type="entry name" value="URG4-RELATED"/>
    <property type="match status" value="1"/>
</dbReference>
<feature type="region of interest" description="Disordered" evidence="4">
    <location>
        <begin position="66"/>
        <end position="87"/>
    </location>
</feature>
<keyword evidence="1" id="KW-0547">Nucleotide-binding</keyword>
<organism evidence="7 8">
    <name type="scientific">Polarella glacialis</name>
    <name type="common">Dinoflagellate</name>
    <dbReference type="NCBI Taxonomy" id="89957"/>
    <lineage>
        <taxon>Eukaryota</taxon>
        <taxon>Sar</taxon>
        <taxon>Alveolata</taxon>
        <taxon>Dinophyceae</taxon>
        <taxon>Suessiales</taxon>
        <taxon>Suessiaceae</taxon>
        <taxon>Polarella</taxon>
    </lineage>
</organism>
<feature type="compositionally biased region" description="Low complexity" evidence="4">
    <location>
        <begin position="69"/>
        <end position="83"/>
    </location>
</feature>
<dbReference type="PROSITE" id="PS51717">
    <property type="entry name" value="G_VLIG"/>
    <property type="match status" value="1"/>
</dbReference>
<dbReference type="PROSITE" id="PS51715">
    <property type="entry name" value="G_GB1_RHD3"/>
    <property type="match status" value="1"/>
</dbReference>